<sequence length="189" mass="22680">MKNISDYVMIVDDCISKEVCDNLITKFDQTSDLVVRDQSWDKDYRSFTELNLTTHKEFKQEQDIFYDISKDLYKFYEKKCGIDFFPKEHGFEDVRMKRYNTNDKDQFGWHTDVGDYASARRFLVMFYYLNDVMVGGETAFDDKITEYYLKVKPKQGRIVMFPPMWMYPHKGLKPISNPKYIISTYAHYL</sequence>
<dbReference type="Gene3D" id="2.60.120.620">
    <property type="entry name" value="q2cbj1_9rhob like domain"/>
    <property type="match status" value="1"/>
</dbReference>
<dbReference type="Pfam" id="PF13640">
    <property type="entry name" value="2OG-FeII_Oxy_3"/>
    <property type="match status" value="1"/>
</dbReference>
<gene>
    <name evidence="7" type="ORF">UFOVP84_114</name>
</gene>
<dbReference type="PANTHER" id="PTHR10869:SF246">
    <property type="entry name" value="TRANSMEMBRANE PROLYL 4-HYDROXYLASE"/>
    <property type="match status" value="1"/>
</dbReference>
<dbReference type="InterPro" id="IPR044862">
    <property type="entry name" value="Pro_4_hyd_alph_FE2OG_OXY"/>
</dbReference>
<dbReference type="InterPro" id="IPR006620">
    <property type="entry name" value="Pro_4_hyd_alph"/>
</dbReference>
<keyword evidence="2" id="KW-0479">Metal-binding</keyword>
<evidence type="ECO:0000313" key="7">
    <source>
        <dbReference type="EMBL" id="CAB4127292.1"/>
    </source>
</evidence>
<comment type="cofactor">
    <cofactor evidence="1">
        <name>L-ascorbate</name>
        <dbReference type="ChEBI" id="CHEBI:38290"/>
    </cofactor>
</comment>
<evidence type="ECO:0000256" key="5">
    <source>
        <dbReference type="ARBA" id="ARBA00023004"/>
    </source>
</evidence>
<evidence type="ECO:0000256" key="2">
    <source>
        <dbReference type="ARBA" id="ARBA00022723"/>
    </source>
</evidence>
<evidence type="ECO:0000256" key="4">
    <source>
        <dbReference type="ARBA" id="ARBA00023002"/>
    </source>
</evidence>
<dbReference type="PANTHER" id="PTHR10869">
    <property type="entry name" value="PROLYL 4-HYDROXYLASE ALPHA SUBUNIT"/>
    <property type="match status" value="1"/>
</dbReference>
<accession>A0A6J5L133</accession>
<dbReference type="InterPro" id="IPR045054">
    <property type="entry name" value="P4HA-like"/>
</dbReference>
<proteinExistence type="predicted"/>
<evidence type="ECO:0000256" key="3">
    <source>
        <dbReference type="ARBA" id="ARBA00022964"/>
    </source>
</evidence>
<dbReference type="PROSITE" id="PS51471">
    <property type="entry name" value="FE2OG_OXY"/>
    <property type="match status" value="1"/>
</dbReference>
<evidence type="ECO:0000256" key="1">
    <source>
        <dbReference type="ARBA" id="ARBA00001961"/>
    </source>
</evidence>
<dbReference type="EMBL" id="LR796208">
    <property type="protein sequence ID" value="CAB4127292.1"/>
    <property type="molecule type" value="Genomic_DNA"/>
</dbReference>
<dbReference type="GO" id="GO:0031418">
    <property type="term" value="F:L-ascorbic acid binding"/>
    <property type="evidence" value="ECO:0007669"/>
    <property type="project" value="InterPro"/>
</dbReference>
<organism evidence="7">
    <name type="scientific">uncultured Caudovirales phage</name>
    <dbReference type="NCBI Taxonomy" id="2100421"/>
    <lineage>
        <taxon>Viruses</taxon>
        <taxon>Duplodnaviria</taxon>
        <taxon>Heunggongvirae</taxon>
        <taxon>Uroviricota</taxon>
        <taxon>Caudoviricetes</taxon>
        <taxon>Peduoviridae</taxon>
        <taxon>Maltschvirus</taxon>
        <taxon>Maltschvirus maltsch</taxon>
    </lineage>
</organism>
<keyword evidence="5" id="KW-0408">Iron</keyword>
<keyword evidence="3 7" id="KW-0223">Dioxygenase</keyword>
<reference evidence="7" key="1">
    <citation type="submission" date="2020-04" db="EMBL/GenBank/DDBJ databases">
        <authorList>
            <person name="Chiriac C."/>
            <person name="Salcher M."/>
            <person name="Ghai R."/>
            <person name="Kavagutti S V."/>
        </authorList>
    </citation>
    <scope>NUCLEOTIDE SEQUENCE</scope>
</reference>
<dbReference type="GO" id="GO:0005506">
    <property type="term" value="F:iron ion binding"/>
    <property type="evidence" value="ECO:0007669"/>
    <property type="project" value="InterPro"/>
</dbReference>
<dbReference type="GO" id="GO:0016705">
    <property type="term" value="F:oxidoreductase activity, acting on paired donors, with incorporation or reduction of molecular oxygen"/>
    <property type="evidence" value="ECO:0007669"/>
    <property type="project" value="InterPro"/>
</dbReference>
<dbReference type="SMART" id="SM00702">
    <property type="entry name" value="P4Hc"/>
    <property type="match status" value="1"/>
</dbReference>
<feature type="domain" description="Fe2OG dioxygenase" evidence="6">
    <location>
        <begin position="90"/>
        <end position="188"/>
    </location>
</feature>
<keyword evidence="4" id="KW-0560">Oxidoreductase</keyword>
<protein>
    <submittedName>
        <fullName evidence="7">Oxoglutarate/iron-dependent dioxygenase</fullName>
    </submittedName>
</protein>
<dbReference type="InterPro" id="IPR005123">
    <property type="entry name" value="Oxoglu/Fe-dep_dioxygenase_dom"/>
</dbReference>
<evidence type="ECO:0000259" key="6">
    <source>
        <dbReference type="PROSITE" id="PS51471"/>
    </source>
</evidence>
<dbReference type="GO" id="GO:0051213">
    <property type="term" value="F:dioxygenase activity"/>
    <property type="evidence" value="ECO:0007669"/>
    <property type="project" value="UniProtKB-KW"/>
</dbReference>
<name>A0A6J5L133_9CAUD</name>